<comment type="caution">
    <text evidence="1">The sequence shown here is derived from an EMBL/GenBank/DDBJ whole genome shotgun (WGS) entry which is preliminary data.</text>
</comment>
<reference evidence="1" key="1">
    <citation type="journal article" date="2015" name="Nature">
        <title>Complex archaea that bridge the gap between prokaryotes and eukaryotes.</title>
        <authorList>
            <person name="Spang A."/>
            <person name="Saw J.H."/>
            <person name="Jorgensen S.L."/>
            <person name="Zaremba-Niedzwiedzka K."/>
            <person name="Martijn J."/>
            <person name="Lind A.E."/>
            <person name="van Eijk R."/>
            <person name="Schleper C."/>
            <person name="Guy L."/>
            <person name="Ettema T.J."/>
        </authorList>
    </citation>
    <scope>NUCLEOTIDE SEQUENCE</scope>
</reference>
<name>A0A0F9KZH7_9ZZZZ</name>
<proteinExistence type="predicted"/>
<accession>A0A0F9KZH7</accession>
<dbReference type="AlphaFoldDB" id="A0A0F9KZH7"/>
<feature type="non-terminal residue" evidence="1">
    <location>
        <position position="84"/>
    </location>
</feature>
<dbReference type="EMBL" id="LAZR01007058">
    <property type="protein sequence ID" value="KKM87744.1"/>
    <property type="molecule type" value="Genomic_DNA"/>
</dbReference>
<gene>
    <name evidence="1" type="ORF">LCGC14_1265730</name>
</gene>
<sequence>MKVSKKTIIIIGIFFIFFPFINFTKAQELTIIVTSPKDVQIVFIDSTFDITWIPPDNYKHVSIILFQNLIMMKGIDMYIDNSGS</sequence>
<evidence type="ECO:0000313" key="1">
    <source>
        <dbReference type="EMBL" id="KKM87744.1"/>
    </source>
</evidence>
<organism evidence="1">
    <name type="scientific">marine sediment metagenome</name>
    <dbReference type="NCBI Taxonomy" id="412755"/>
    <lineage>
        <taxon>unclassified sequences</taxon>
        <taxon>metagenomes</taxon>
        <taxon>ecological metagenomes</taxon>
    </lineage>
</organism>
<protein>
    <submittedName>
        <fullName evidence="1">Uncharacterized protein</fullName>
    </submittedName>
</protein>